<dbReference type="EMBL" id="JAPNKA010000001">
    <property type="protein sequence ID" value="MCY1083708.1"/>
    <property type="molecule type" value="Genomic_DNA"/>
</dbReference>
<dbReference type="InterPro" id="IPR003959">
    <property type="entry name" value="ATPase_AAA_core"/>
</dbReference>
<gene>
    <name evidence="6" type="ORF">OV287_55645</name>
</gene>
<evidence type="ECO:0000256" key="2">
    <source>
        <dbReference type="ARBA" id="ARBA00022840"/>
    </source>
</evidence>
<dbReference type="PROSITE" id="PS00674">
    <property type="entry name" value="AAA"/>
    <property type="match status" value="1"/>
</dbReference>
<dbReference type="SUPFAM" id="SSF48452">
    <property type="entry name" value="TPR-like"/>
    <property type="match status" value="1"/>
</dbReference>
<protein>
    <submittedName>
        <fullName evidence="6">ATP-binding protein</fullName>
    </submittedName>
</protein>
<keyword evidence="3" id="KW-0802">TPR repeat</keyword>
<dbReference type="RefSeq" id="WP_267542230.1">
    <property type="nucleotide sequence ID" value="NZ_JAPNKA010000001.1"/>
</dbReference>
<evidence type="ECO:0000256" key="1">
    <source>
        <dbReference type="ARBA" id="ARBA00022741"/>
    </source>
</evidence>
<comment type="similarity">
    <text evidence="4">Belongs to the AAA ATPase family.</text>
</comment>
<dbReference type="Gene3D" id="1.10.8.60">
    <property type="match status" value="1"/>
</dbReference>
<comment type="caution">
    <text evidence="6">The sequence shown here is derived from an EMBL/GenBank/DDBJ whole genome shotgun (WGS) entry which is preliminary data.</text>
</comment>
<keyword evidence="2 4" id="KW-0067">ATP-binding</keyword>
<dbReference type="PANTHER" id="PTHR23077:SF171">
    <property type="entry name" value="NUCLEAR VALOSIN-CONTAINING PROTEIN-LIKE"/>
    <property type="match status" value="1"/>
</dbReference>
<dbReference type="InterPro" id="IPR003960">
    <property type="entry name" value="ATPase_AAA_CS"/>
</dbReference>
<dbReference type="PROSITE" id="PS50005">
    <property type="entry name" value="TPR"/>
    <property type="match status" value="1"/>
</dbReference>
<dbReference type="InterPro" id="IPR041569">
    <property type="entry name" value="AAA_lid_3"/>
</dbReference>
<evidence type="ECO:0000313" key="6">
    <source>
        <dbReference type="EMBL" id="MCY1083708.1"/>
    </source>
</evidence>
<dbReference type="InterPro" id="IPR003593">
    <property type="entry name" value="AAA+_ATPase"/>
</dbReference>
<dbReference type="Pfam" id="PF17862">
    <property type="entry name" value="AAA_lid_3"/>
    <property type="match status" value="1"/>
</dbReference>
<dbReference type="Gene3D" id="1.25.40.10">
    <property type="entry name" value="Tetratricopeptide repeat domain"/>
    <property type="match status" value="1"/>
</dbReference>
<evidence type="ECO:0000259" key="5">
    <source>
        <dbReference type="SMART" id="SM00382"/>
    </source>
</evidence>
<keyword evidence="7" id="KW-1185">Reference proteome</keyword>
<reference evidence="6 7" key="1">
    <citation type="submission" date="2022-11" db="EMBL/GenBank/DDBJ databases">
        <title>Minimal conservation of predation-associated metabolite biosynthetic gene clusters underscores biosynthetic potential of Myxococcota including descriptions for ten novel species: Archangium lansinium sp. nov., Myxococcus landrumus sp. nov., Nannocystis bai.</title>
        <authorList>
            <person name="Ahearne A."/>
            <person name="Stevens C."/>
            <person name="Phillips K."/>
        </authorList>
    </citation>
    <scope>NUCLEOTIDE SEQUENCE [LARGE SCALE GENOMIC DNA]</scope>
    <source>
        <strain evidence="6 7">MIWBW</strain>
    </source>
</reference>
<dbReference type="PANTHER" id="PTHR23077">
    <property type="entry name" value="AAA-FAMILY ATPASE"/>
    <property type="match status" value="1"/>
</dbReference>
<dbReference type="SUPFAM" id="SSF52540">
    <property type="entry name" value="P-loop containing nucleoside triphosphate hydrolases"/>
    <property type="match status" value="1"/>
</dbReference>
<keyword evidence="1 4" id="KW-0547">Nucleotide-binding</keyword>
<dbReference type="InterPro" id="IPR019734">
    <property type="entry name" value="TPR_rpt"/>
</dbReference>
<name>A0ABT4APS3_9BACT</name>
<evidence type="ECO:0000313" key="7">
    <source>
        <dbReference type="Proteomes" id="UP001207654"/>
    </source>
</evidence>
<evidence type="ECO:0000256" key="4">
    <source>
        <dbReference type="RuleBase" id="RU003651"/>
    </source>
</evidence>
<dbReference type="Pfam" id="PF00004">
    <property type="entry name" value="AAA"/>
    <property type="match status" value="1"/>
</dbReference>
<organism evidence="6 7">
    <name type="scientific">Archangium lansingense</name>
    <dbReference type="NCBI Taxonomy" id="2995310"/>
    <lineage>
        <taxon>Bacteria</taxon>
        <taxon>Pseudomonadati</taxon>
        <taxon>Myxococcota</taxon>
        <taxon>Myxococcia</taxon>
        <taxon>Myxococcales</taxon>
        <taxon>Cystobacterineae</taxon>
        <taxon>Archangiaceae</taxon>
        <taxon>Archangium</taxon>
    </lineage>
</organism>
<accession>A0ABT4APS3</accession>
<dbReference type="InterPro" id="IPR050168">
    <property type="entry name" value="AAA_ATPase_domain"/>
</dbReference>
<dbReference type="SMART" id="SM00382">
    <property type="entry name" value="AAA"/>
    <property type="match status" value="1"/>
</dbReference>
<sequence>MDDVTLASLKAALAASPDNAPLRGLVLKAHLDRNEVKEARAILGDSAPDLFSEPDRLHAARTLVQAGEPERALLFCANHPSAEAALLSARALAALGRKDEARSAYQRAVSLNPTLEDRDLLAQLTASVRDVQPSAAGGPRLRVISNDDTAANEVDRVLAPPQPPLTFADVGGLEEIKQQIRKRIILPFQKPSLFERFKKKAGGGILLYGPPGCGKTLLARATAGECGATFYNIAISDILDMYIGESERKLHALFEKARQTTPAVLFFDELEALAAKRQFSREGTSAKLVSQFLAEMDGFAQNNAGVLILGATNTPWAIDPAFRRPGRFDRVLFVPPPDAVAREEILKLLIKDRPQESNLDLGFVVKHTSAFSGADLANVVETASDSAIERSLAQGTEAPITSADLKGALKEVKPTALEWLTTARNYARYANDSGQYDEVLAFLQAHGKS</sequence>
<feature type="domain" description="AAA+ ATPase" evidence="5">
    <location>
        <begin position="201"/>
        <end position="338"/>
    </location>
</feature>
<dbReference type="GO" id="GO:0005524">
    <property type="term" value="F:ATP binding"/>
    <property type="evidence" value="ECO:0007669"/>
    <property type="project" value="UniProtKB-KW"/>
</dbReference>
<feature type="repeat" description="TPR" evidence="3">
    <location>
        <begin position="82"/>
        <end position="115"/>
    </location>
</feature>
<proteinExistence type="inferred from homology"/>
<dbReference type="Gene3D" id="3.40.50.300">
    <property type="entry name" value="P-loop containing nucleotide triphosphate hydrolases"/>
    <property type="match status" value="1"/>
</dbReference>
<dbReference type="InterPro" id="IPR011990">
    <property type="entry name" value="TPR-like_helical_dom_sf"/>
</dbReference>
<evidence type="ECO:0000256" key="3">
    <source>
        <dbReference type="PROSITE-ProRule" id="PRU00339"/>
    </source>
</evidence>
<dbReference type="Proteomes" id="UP001207654">
    <property type="component" value="Unassembled WGS sequence"/>
</dbReference>
<dbReference type="InterPro" id="IPR027417">
    <property type="entry name" value="P-loop_NTPase"/>
</dbReference>